<name>A0A934KNI2_9BACT</name>
<dbReference type="InterPro" id="IPR012337">
    <property type="entry name" value="RNaseH-like_sf"/>
</dbReference>
<feature type="active site" evidence="13">
    <location>
        <position position="7"/>
    </location>
</feature>
<comment type="caution">
    <text evidence="15">The sequence shown here is derived from an EMBL/GenBank/DDBJ whole genome shotgun (WGS) entry which is preliminary data.</text>
</comment>
<dbReference type="Pfam" id="PF02075">
    <property type="entry name" value="RuvC"/>
    <property type="match status" value="1"/>
</dbReference>
<evidence type="ECO:0000256" key="1">
    <source>
        <dbReference type="ARBA" id="ARBA00009518"/>
    </source>
</evidence>
<dbReference type="PRINTS" id="PR00696">
    <property type="entry name" value="RSOLVASERUVC"/>
</dbReference>
<accession>A0A934KNI2</accession>
<evidence type="ECO:0000256" key="10">
    <source>
        <dbReference type="ARBA" id="ARBA00023172"/>
    </source>
</evidence>
<dbReference type="Proteomes" id="UP000614410">
    <property type="component" value="Unassembled WGS sequence"/>
</dbReference>
<dbReference type="EMBL" id="JAEKNN010000058">
    <property type="protein sequence ID" value="MBJ7610173.1"/>
    <property type="molecule type" value="Genomic_DNA"/>
</dbReference>
<evidence type="ECO:0000256" key="6">
    <source>
        <dbReference type="ARBA" id="ARBA00022763"/>
    </source>
</evidence>
<dbReference type="InterPro" id="IPR020563">
    <property type="entry name" value="X-over_junc_endoDNase_Mg_BS"/>
</dbReference>
<dbReference type="GO" id="GO:0048476">
    <property type="term" value="C:Holliday junction resolvase complex"/>
    <property type="evidence" value="ECO:0007669"/>
    <property type="project" value="UniProtKB-UniRule"/>
</dbReference>
<keyword evidence="7 13" id="KW-0378">Hydrolase</keyword>
<dbReference type="GO" id="GO:0005737">
    <property type="term" value="C:cytoplasm"/>
    <property type="evidence" value="ECO:0007669"/>
    <property type="project" value="UniProtKB-SubCell"/>
</dbReference>
<dbReference type="GO" id="GO:0006310">
    <property type="term" value="P:DNA recombination"/>
    <property type="evidence" value="ECO:0007669"/>
    <property type="project" value="UniProtKB-UniRule"/>
</dbReference>
<dbReference type="InterPro" id="IPR002176">
    <property type="entry name" value="X-over_junc_endoDNase_RuvC"/>
</dbReference>
<keyword evidence="6 13" id="KW-0227">DNA damage</keyword>
<evidence type="ECO:0000256" key="5">
    <source>
        <dbReference type="ARBA" id="ARBA00022759"/>
    </source>
</evidence>
<dbReference type="AlphaFoldDB" id="A0A934KNI2"/>
<evidence type="ECO:0000256" key="4">
    <source>
        <dbReference type="ARBA" id="ARBA00022723"/>
    </source>
</evidence>
<dbReference type="GO" id="GO:0006281">
    <property type="term" value="P:DNA repair"/>
    <property type="evidence" value="ECO:0007669"/>
    <property type="project" value="UniProtKB-UniRule"/>
</dbReference>
<dbReference type="HAMAP" id="MF_00034">
    <property type="entry name" value="RuvC"/>
    <property type="match status" value="1"/>
</dbReference>
<dbReference type="EC" id="3.1.21.10" evidence="13 14"/>
<feature type="active site" evidence="13">
    <location>
        <position position="66"/>
    </location>
</feature>
<feature type="active site" evidence="13">
    <location>
        <position position="139"/>
    </location>
</feature>
<dbReference type="GO" id="GO:0008821">
    <property type="term" value="F:crossover junction DNA endonuclease activity"/>
    <property type="evidence" value="ECO:0007669"/>
    <property type="project" value="UniProtKB-UniRule"/>
</dbReference>
<keyword evidence="8 13" id="KW-0460">Magnesium</keyword>
<dbReference type="PROSITE" id="PS01321">
    <property type="entry name" value="RUVC"/>
    <property type="match status" value="1"/>
</dbReference>
<comment type="cofactor">
    <cofactor evidence="13">
        <name>Mg(2+)</name>
        <dbReference type="ChEBI" id="CHEBI:18420"/>
    </cofactor>
    <text evidence="13">Binds 2 Mg(2+) ion per subunit.</text>
</comment>
<evidence type="ECO:0000256" key="14">
    <source>
        <dbReference type="NCBIfam" id="TIGR00228"/>
    </source>
</evidence>
<dbReference type="InterPro" id="IPR036397">
    <property type="entry name" value="RNaseH_sf"/>
</dbReference>
<evidence type="ECO:0000256" key="12">
    <source>
        <dbReference type="ARBA" id="ARBA00029354"/>
    </source>
</evidence>
<keyword evidence="10 13" id="KW-0233">DNA recombination</keyword>
<comment type="catalytic activity">
    <reaction evidence="12 13">
        <text>Endonucleolytic cleavage at a junction such as a reciprocal single-stranded crossover between two homologous DNA duplexes (Holliday junction).</text>
        <dbReference type="EC" id="3.1.21.10"/>
    </reaction>
</comment>
<evidence type="ECO:0000313" key="15">
    <source>
        <dbReference type="EMBL" id="MBJ7610173.1"/>
    </source>
</evidence>
<evidence type="ECO:0000256" key="9">
    <source>
        <dbReference type="ARBA" id="ARBA00023125"/>
    </source>
</evidence>
<evidence type="ECO:0000256" key="11">
    <source>
        <dbReference type="ARBA" id="ARBA00023204"/>
    </source>
</evidence>
<evidence type="ECO:0000256" key="8">
    <source>
        <dbReference type="ARBA" id="ARBA00022842"/>
    </source>
</evidence>
<feature type="binding site" evidence="13">
    <location>
        <position position="66"/>
    </location>
    <ligand>
        <name>Mg(2+)</name>
        <dbReference type="ChEBI" id="CHEBI:18420"/>
        <label>2</label>
    </ligand>
</feature>
<dbReference type="SUPFAM" id="SSF53098">
    <property type="entry name" value="Ribonuclease H-like"/>
    <property type="match status" value="1"/>
</dbReference>
<keyword evidence="11 13" id="KW-0234">DNA repair</keyword>
<dbReference type="Gene3D" id="3.30.420.10">
    <property type="entry name" value="Ribonuclease H-like superfamily/Ribonuclease H"/>
    <property type="match status" value="1"/>
</dbReference>
<dbReference type="PANTHER" id="PTHR30194">
    <property type="entry name" value="CROSSOVER JUNCTION ENDODEOXYRIBONUCLEASE RUVC"/>
    <property type="match status" value="1"/>
</dbReference>
<evidence type="ECO:0000256" key="13">
    <source>
        <dbReference type="HAMAP-Rule" id="MF_00034"/>
    </source>
</evidence>
<reference evidence="15 16" key="1">
    <citation type="submission" date="2020-10" db="EMBL/GenBank/DDBJ databases">
        <title>Ca. Dormibacterota MAGs.</title>
        <authorList>
            <person name="Montgomery K."/>
        </authorList>
    </citation>
    <scope>NUCLEOTIDE SEQUENCE [LARGE SCALE GENOMIC DNA]</scope>
    <source>
        <strain evidence="15">Mitchell_Peninsula_5</strain>
    </source>
</reference>
<feature type="binding site" evidence="13">
    <location>
        <position position="7"/>
    </location>
    <ligand>
        <name>Mg(2+)</name>
        <dbReference type="ChEBI" id="CHEBI:18420"/>
        <label>1</label>
    </ligand>
</feature>
<dbReference type="GO" id="GO:0003677">
    <property type="term" value="F:DNA binding"/>
    <property type="evidence" value="ECO:0007669"/>
    <property type="project" value="UniProtKB-KW"/>
</dbReference>
<organism evidence="15 16">
    <name type="scientific">Candidatus Amunia macphersoniae</name>
    <dbReference type="NCBI Taxonomy" id="3127014"/>
    <lineage>
        <taxon>Bacteria</taxon>
        <taxon>Bacillati</taxon>
        <taxon>Candidatus Dormiibacterota</taxon>
        <taxon>Candidatus Dormibacteria</taxon>
        <taxon>Candidatus Aeolococcales</taxon>
        <taxon>Candidatus Aeolococcaceae</taxon>
        <taxon>Candidatus Amunia</taxon>
    </lineage>
</organism>
<comment type="subcellular location">
    <subcellularLocation>
        <location evidence="13">Cytoplasm</location>
    </subcellularLocation>
</comment>
<proteinExistence type="inferred from homology"/>
<evidence type="ECO:0000256" key="2">
    <source>
        <dbReference type="ARBA" id="ARBA00022490"/>
    </source>
</evidence>
<keyword evidence="3 13" id="KW-0540">Nuclease</keyword>
<comment type="similarity">
    <text evidence="1 13">Belongs to the RuvC family.</text>
</comment>
<dbReference type="PANTHER" id="PTHR30194:SF3">
    <property type="entry name" value="CROSSOVER JUNCTION ENDODEOXYRIBONUCLEASE RUVC"/>
    <property type="match status" value="1"/>
</dbReference>
<dbReference type="GO" id="GO:0000287">
    <property type="term" value="F:magnesium ion binding"/>
    <property type="evidence" value="ECO:0007669"/>
    <property type="project" value="UniProtKB-UniRule"/>
</dbReference>
<feature type="binding site" evidence="13">
    <location>
        <position position="139"/>
    </location>
    <ligand>
        <name>Mg(2+)</name>
        <dbReference type="ChEBI" id="CHEBI:18420"/>
        <label>1</label>
    </ligand>
</feature>
<gene>
    <name evidence="13 15" type="primary">ruvC</name>
    <name evidence="15" type="ORF">JF887_12190</name>
</gene>
<comment type="subunit">
    <text evidence="13">Homodimer which binds Holliday junction (HJ) DNA. The HJ becomes 2-fold symmetrical on binding to RuvC with unstacked arms; it has a different conformation from HJ DNA in complex with RuvA. In the full resolvosome a probable DNA-RuvA(4)-RuvB(12)-RuvC(2) complex forms which resolves the HJ.</text>
</comment>
<comment type="function">
    <text evidence="13">The RuvA-RuvB-RuvC complex processes Holliday junction (HJ) DNA during genetic recombination and DNA repair. Endonuclease that resolves HJ intermediates. Cleaves cruciform DNA by making single-stranded nicks across the HJ at symmetrical positions within the homologous arms, yielding a 5'-phosphate and a 3'-hydroxyl group; requires a central core of homology in the junction. The consensus cleavage sequence is 5'-(A/T)TT(C/G)-3'. Cleavage occurs on the 3'-side of the TT dinucleotide at the point of strand exchange. HJ branch migration catalyzed by RuvA-RuvB allows RuvC to scan DNA until it finds its consensus sequence, where it cleaves and resolves the cruciform DNA.</text>
</comment>
<evidence type="ECO:0000256" key="3">
    <source>
        <dbReference type="ARBA" id="ARBA00022722"/>
    </source>
</evidence>
<evidence type="ECO:0000313" key="16">
    <source>
        <dbReference type="Proteomes" id="UP000614410"/>
    </source>
</evidence>
<dbReference type="NCBIfam" id="TIGR00228">
    <property type="entry name" value="ruvC"/>
    <property type="match status" value="1"/>
</dbReference>
<evidence type="ECO:0000256" key="7">
    <source>
        <dbReference type="ARBA" id="ARBA00022801"/>
    </source>
</evidence>
<keyword evidence="9 13" id="KW-0238">DNA-binding</keyword>
<keyword evidence="4 13" id="KW-0479">Metal-binding</keyword>
<keyword evidence="2 13" id="KW-0963">Cytoplasm</keyword>
<keyword evidence="5 13" id="KW-0255">Endonuclease</keyword>
<sequence length="187" mass="19821">MRVLGIDPGLGRTGVAVVDGQPGKLRLVHATCLETRAGSDAERLHLLFGLISTVIDEHRPSFAAVERLFFSTNRATAMRVAEARGVLLCALAGAAVPVAEYTPNEVKESVAGYGAARKPQVLRMTMQLLSVDTIEGPDDVADACAIAVCHHHRASLTLRVRGRVRPPVNALDTAVAAALSRLRAGAR</sequence>
<protein>
    <recommendedName>
        <fullName evidence="13 14">Crossover junction endodeoxyribonuclease RuvC</fullName>
        <ecNumber evidence="13 14">3.1.21.10</ecNumber>
    </recommendedName>
    <alternativeName>
        <fullName evidence="13">Holliday junction nuclease RuvC</fullName>
    </alternativeName>
    <alternativeName>
        <fullName evidence="13">Holliday junction resolvase RuvC</fullName>
    </alternativeName>
</protein>
<dbReference type="FunFam" id="3.30.420.10:FF:000002">
    <property type="entry name" value="Crossover junction endodeoxyribonuclease RuvC"/>
    <property type="match status" value="1"/>
</dbReference>
<dbReference type="CDD" id="cd16962">
    <property type="entry name" value="RuvC"/>
    <property type="match status" value="1"/>
</dbReference>